<keyword evidence="3" id="KW-1185">Reference proteome</keyword>
<gene>
    <name evidence="2" type="ORF">LVIROSA_LOCUS36025</name>
</gene>
<comment type="caution">
    <text evidence="2">The sequence shown here is derived from an EMBL/GenBank/DDBJ whole genome shotgun (WGS) entry which is preliminary data.</text>
</comment>
<evidence type="ECO:0000256" key="1">
    <source>
        <dbReference type="SAM" id="MobiDB-lite"/>
    </source>
</evidence>
<name>A0AAU9PLR6_9ASTR</name>
<organism evidence="2 3">
    <name type="scientific">Lactuca virosa</name>
    <dbReference type="NCBI Taxonomy" id="75947"/>
    <lineage>
        <taxon>Eukaryota</taxon>
        <taxon>Viridiplantae</taxon>
        <taxon>Streptophyta</taxon>
        <taxon>Embryophyta</taxon>
        <taxon>Tracheophyta</taxon>
        <taxon>Spermatophyta</taxon>
        <taxon>Magnoliopsida</taxon>
        <taxon>eudicotyledons</taxon>
        <taxon>Gunneridae</taxon>
        <taxon>Pentapetalae</taxon>
        <taxon>asterids</taxon>
        <taxon>campanulids</taxon>
        <taxon>Asterales</taxon>
        <taxon>Asteraceae</taxon>
        <taxon>Cichorioideae</taxon>
        <taxon>Cichorieae</taxon>
        <taxon>Lactucinae</taxon>
        <taxon>Lactuca</taxon>
    </lineage>
</organism>
<dbReference type="PANTHER" id="PTHR34222:SF43">
    <property type="entry name" value="RETROTRANSPOSON GAG DOMAIN-CONTAINING PROTEIN"/>
    <property type="match status" value="1"/>
</dbReference>
<sequence length="231" mass="24783">MPWIEDSTPSNGKILGWDSLPSAERAYAAVRKEMAHQGILGGTTENSLPGLAAGLVAGDGSYDSGGSQDSSGIGLVTKGKHHRSDSSGKPPSRMDKSKLKCSHCGMLKHTKDQYFKPVGYLEWWNDGHKKTGVPAEKRKAVVGTGTDDNQMQGGFGGIATSGVKNDEENAGKGFGALSSDPWLLNPKFFSPQTLEILQNEPQTVRHAKMARNSHKAQNSHKVISRWLAGTL</sequence>
<feature type="compositionally biased region" description="Low complexity" evidence="1">
    <location>
        <begin position="62"/>
        <end position="72"/>
    </location>
</feature>
<reference evidence="2 3" key="1">
    <citation type="submission" date="2022-01" db="EMBL/GenBank/DDBJ databases">
        <authorList>
            <person name="Xiong W."/>
            <person name="Schranz E."/>
        </authorList>
    </citation>
    <scope>NUCLEOTIDE SEQUENCE [LARGE SCALE GENOMIC DNA]</scope>
</reference>
<dbReference type="EMBL" id="CAKMRJ010005634">
    <property type="protein sequence ID" value="CAH1450606.1"/>
    <property type="molecule type" value="Genomic_DNA"/>
</dbReference>
<protein>
    <submittedName>
        <fullName evidence="2">Uncharacterized protein</fullName>
    </submittedName>
</protein>
<dbReference type="AlphaFoldDB" id="A0AAU9PLR6"/>
<dbReference type="Proteomes" id="UP001157418">
    <property type="component" value="Unassembled WGS sequence"/>
</dbReference>
<evidence type="ECO:0000313" key="3">
    <source>
        <dbReference type="Proteomes" id="UP001157418"/>
    </source>
</evidence>
<evidence type="ECO:0000313" key="2">
    <source>
        <dbReference type="EMBL" id="CAH1450606.1"/>
    </source>
</evidence>
<proteinExistence type="predicted"/>
<dbReference type="PANTHER" id="PTHR34222">
    <property type="entry name" value="GAG_PRE-INTEGRS DOMAIN-CONTAINING PROTEIN"/>
    <property type="match status" value="1"/>
</dbReference>
<accession>A0AAU9PLR6</accession>
<feature type="region of interest" description="Disordered" evidence="1">
    <location>
        <begin position="62"/>
        <end position="99"/>
    </location>
</feature>